<keyword evidence="2" id="KW-1185">Reference proteome</keyword>
<proteinExistence type="predicted"/>
<dbReference type="EMBL" id="BEGY01000014">
    <property type="protein sequence ID" value="GAX75831.1"/>
    <property type="molecule type" value="Genomic_DNA"/>
</dbReference>
<dbReference type="Pfam" id="PF08856">
    <property type="entry name" value="DUF1826"/>
    <property type="match status" value="1"/>
</dbReference>
<dbReference type="OrthoDB" id="539419at2759"/>
<accession>A0A250WYC9</accession>
<dbReference type="Proteomes" id="UP000232323">
    <property type="component" value="Unassembled WGS sequence"/>
</dbReference>
<reference evidence="1 2" key="1">
    <citation type="submission" date="2017-08" db="EMBL/GenBank/DDBJ databases">
        <title>Acidophilic green algal genome provides insights into adaptation to an acidic environment.</title>
        <authorList>
            <person name="Hirooka S."/>
            <person name="Hirose Y."/>
            <person name="Kanesaki Y."/>
            <person name="Higuchi S."/>
            <person name="Fujiwara T."/>
            <person name="Onuma R."/>
            <person name="Era A."/>
            <person name="Ohbayashi R."/>
            <person name="Uzuka A."/>
            <person name="Nozaki H."/>
            <person name="Yoshikawa H."/>
            <person name="Miyagishima S.Y."/>
        </authorList>
    </citation>
    <scope>NUCLEOTIDE SEQUENCE [LARGE SCALE GENOMIC DNA]</scope>
    <source>
        <strain evidence="1 2">NIES-2499</strain>
    </source>
</reference>
<organism evidence="1 2">
    <name type="scientific">Chlamydomonas eustigma</name>
    <dbReference type="NCBI Taxonomy" id="1157962"/>
    <lineage>
        <taxon>Eukaryota</taxon>
        <taxon>Viridiplantae</taxon>
        <taxon>Chlorophyta</taxon>
        <taxon>core chlorophytes</taxon>
        <taxon>Chlorophyceae</taxon>
        <taxon>CS clade</taxon>
        <taxon>Chlamydomonadales</taxon>
        <taxon>Chlamydomonadaceae</taxon>
        <taxon>Chlamydomonas</taxon>
    </lineage>
</organism>
<sequence>MNLAASVHQWAKGKLSHERIRSSTLNLKDILKEDINVVHLQRSPALPAISSHLKALVTKNPGLSLKASIPVRNPEENVSQRLLSGPSWQRRSLGEDQAAIHYLHEDICSIVQSYGETLGSEEVDVKLQVLQSTMCPRWHADHVGVRLLCTYIGQGTWWIENRHVMRNWVLQEGELVPVVEGVDEEHAQQVDTGDLLLLKGHKWPGNQGKA</sequence>
<dbReference type="InterPro" id="IPR014955">
    <property type="entry name" value="DUF1826"/>
</dbReference>
<evidence type="ECO:0000313" key="2">
    <source>
        <dbReference type="Proteomes" id="UP000232323"/>
    </source>
</evidence>
<comment type="caution">
    <text evidence="1">The sequence shown here is derived from an EMBL/GenBank/DDBJ whole genome shotgun (WGS) entry which is preliminary data.</text>
</comment>
<gene>
    <name evidence="1" type="ORF">CEUSTIGMA_g3274.t1</name>
</gene>
<protein>
    <submittedName>
        <fullName evidence="1">Uncharacterized protein</fullName>
    </submittedName>
</protein>
<dbReference type="AlphaFoldDB" id="A0A250WYC9"/>
<name>A0A250WYC9_9CHLO</name>
<evidence type="ECO:0000313" key="1">
    <source>
        <dbReference type="EMBL" id="GAX75831.1"/>
    </source>
</evidence>